<keyword evidence="3" id="KW-1185">Reference proteome</keyword>
<sequence>MCRDGPGCSRKVCFFAHTIEELRTPSGTPPPTQPAPAMHPGLQAHLSQTGQYASGGLPYACAPLSQGGSSSCFPPTPLDGGAPGGLVFAAAEDYPEGGPVAYMHGGGLDFPNSALPRGSPLEAAAAAGYQYIPAGGGGGGGGYIAVPALGGAMGVAGYLHAPAAAVLAAGGQAQYRQQQQQGGIMLMGGPRGHPSVMMVAAHPDAHHHHHHHQADAPAGAGQAHAHAQAQAAAAALAAQLSLSGGGGGPGQQSGAPMMRLVPLGADGAQQGGVPAHGGWVLAPQHGARGGGHYGVGGGGQF</sequence>
<dbReference type="EMBL" id="KK101642">
    <property type="protein sequence ID" value="KIZ00135.1"/>
    <property type="molecule type" value="Genomic_DNA"/>
</dbReference>
<dbReference type="RefSeq" id="XP_013899154.1">
    <property type="nucleotide sequence ID" value="XM_014043700.1"/>
</dbReference>
<feature type="compositionally biased region" description="Low complexity" evidence="1">
    <location>
        <begin position="215"/>
        <end position="228"/>
    </location>
</feature>
<gene>
    <name evidence="2" type="ORF">MNEG_7828</name>
</gene>
<dbReference type="GeneID" id="25740704"/>
<dbReference type="Proteomes" id="UP000054498">
    <property type="component" value="Unassembled WGS sequence"/>
</dbReference>
<evidence type="ECO:0000313" key="2">
    <source>
        <dbReference type="EMBL" id="KIZ00135.1"/>
    </source>
</evidence>
<protein>
    <recommendedName>
        <fullName evidence="4">C3H1-type domain-containing protein</fullName>
    </recommendedName>
</protein>
<feature type="region of interest" description="Disordered" evidence="1">
    <location>
        <begin position="204"/>
        <end position="228"/>
    </location>
</feature>
<organism evidence="2 3">
    <name type="scientific">Monoraphidium neglectum</name>
    <dbReference type="NCBI Taxonomy" id="145388"/>
    <lineage>
        <taxon>Eukaryota</taxon>
        <taxon>Viridiplantae</taxon>
        <taxon>Chlorophyta</taxon>
        <taxon>core chlorophytes</taxon>
        <taxon>Chlorophyceae</taxon>
        <taxon>CS clade</taxon>
        <taxon>Sphaeropleales</taxon>
        <taxon>Selenastraceae</taxon>
        <taxon>Monoraphidium</taxon>
    </lineage>
</organism>
<proteinExistence type="predicted"/>
<evidence type="ECO:0000313" key="3">
    <source>
        <dbReference type="Proteomes" id="UP000054498"/>
    </source>
</evidence>
<feature type="region of interest" description="Disordered" evidence="1">
    <location>
        <begin position="22"/>
        <end position="41"/>
    </location>
</feature>
<accession>A0A0D2MA23</accession>
<dbReference type="AlphaFoldDB" id="A0A0D2MA23"/>
<dbReference type="KEGG" id="mng:MNEG_7828"/>
<reference evidence="2 3" key="1">
    <citation type="journal article" date="2013" name="BMC Genomics">
        <title>Reconstruction of the lipid metabolism for the microalga Monoraphidium neglectum from its genome sequence reveals characteristics suitable for biofuel production.</title>
        <authorList>
            <person name="Bogen C."/>
            <person name="Al-Dilaimi A."/>
            <person name="Albersmeier A."/>
            <person name="Wichmann J."/>
            <person name="Grundmann M."/>
            <person name="Rupp O."/>
            <person name="Lauersen K.J."/>
            <person name="Blifernez-Klassen O."/>
            <person name="Kalinowski J."/>
            <person name="Goesmann A."/>
            <person name="Mussgnug J.H."/>
            <person name="Kruse O."/>
        </authorList>
    </citation>
    <scope>NUCLEOTIDE SEQUENCE [LARGE SCALE GENOMIC DNA]</scope>
    <source>
        <strain evidence="2 3">SAG 48.87</strain>
    </source>
</reference>
<evidence type="ECO:0008006" key="4">
    <source>
        <dbReference type="Google" id="ProtNLM"/>
    </source>
</evidence>
<evidence type="ECO:0000256" key="1">
    <source>
        <dbReference type="SAM" id="MobiDB-lite"/>
    </source>
</evidence>
<name>A0A0D2MA23_9CHLO</name>